<accession>A0A0S2I044</accession>
<evidence type="ECO:0000313" key="3">
    <source>
        <dbReference type="Proteomes" id="UP000064893"/>
    </source>
</evidence>
<dbReference type="KEGG" id="blq:L21SP5_02000"/>
<dbReference type="InterPro" id="IPR015943">
    <property type="entry name" value="WD40/YVTN_repeat-like_dom_sf"/>
</dbReference>
<dbReference type="InterPro" id="IPR026444">
    <property type="entry name" value="Secre_tail"/>
</dbReference>
<organism evidence="2 3">
    <name type="scientific">Salinivirga cyanobacteriivorans</name>
    <dbReference type="NCBI Taxonomy" id="1307839"/>
    <lineage>
        <taxon>Bacteria</taxon>
        <taxon>Pseudomonadati</taxon>
        <taxon>Bacteroidota</taxon>
        <taxon>Bacteroidia</taxon>
        <taxon>Bacteroidales</taxon>
        <taxon>Salinivirgaceae</taxon>
        <taxon>Salinivirga</taxon>
    </lineage>
</organism>
<keyword evidence="3" id="KW-1185">Reference proteome</keyword>
<dbReference type="Gene3D" id="2.130.10.10">
    <property type="entry name" value="YVTN repeat-like/Quinoprotein amine dehydrogenase"/>
    <property type="match status" value="3"/>
</dbReference>
<dbReference type="Pfam" id="PF21544">
    <property type="entry name" value="PorZ_N_b_propeller"/>
    <property type="match status" value="1"/>
</dbReference>
<name>A0A0S2I044_9BACT</name>
<sequence>MGRVFLYYCIATLVILSGQISFVFGQGYNIGDWESHFSYRQVELIDGNDSEIFASTSNAIFKYDIESGEFQTFSTVEGLSGVNISAIKYHSRLDFLMVGYSSGLVDFIYHDEIFTLPDIQQNTSLNAKSVNNIHFAGDTAFLACDFGLVLVDISEREVQSTFFLGSSGDAIMTYDVSTGNDTIWVGTDKGVYYAARTGINLHNYQNWSVLESLSDYDQHVPFIEKNASTIFIGQSRPEDTTDIIYEYENGVFTQYLPDKKYRVRGIEKRNDILTIIASYGVRFYGQNGNLLMSQYFNGYNDHWGHSQAAVLAGEKVFFADPEYGLVLRESGEESFMFPNSPFTNAINDIEVARGKLFLTGGISGAKYKDYGMYIYDDQWINLNRRNTEELFTVRNLNFVLPDPGNNSHFFATSNGYGLLEFMDTAVINHFDQDNSPLENFNNLEQAYILASGIAYDNNKDVWITTSQVPNNLYVYKTALQEWDVFSLQGSISNRVISNLTEMPWGDLWFVDQDFGLVAIDPEKLKNGAVANGYKRFRVIGSDNSILTNFVTTMAVDQDNYVWIGLDEGGIAVYYNAQSVMNYNVSASRIIVENDGIAQYLLENERVSCIAVDPGNRKWVGTQTGGVFLISEDGTEQILNLNKENSPLPSDFVRDIGIDTKNGWVYIATEEGLVAYYTGIKESNAEPDKLRVYPNPVHEDYNDLVHIDGLGNKMKVKITDVAGNIVFETTSNGGTALWNMRDFNNQRVTTGVYMIYASSFDGTTTAAAKIFVVSR</sequence>
<dbReference type="EMBL" id="CP013118">
    <property type="protein sequence ID" value="ALO15639.1"/>
    <property type="molecule type" value="Genomic_DNA"/>
</dbReference>
<dbReference type="Proteomes" id="UP000064893">
    <property type="component" value="Chromosome"/>
</dbReference>
<dbReference type="SUPFAM" id="SSF50998">
    <property type="entry name" value="Quinoprotein alcohol dehydrogenase-like"/>
    <property type="match status" value="1"/>
</dbReference>
<evidence type="ECO:0000259" key="1">
    <source>
        <dbReference type="Pfam" id="PF21544"/>
    </source>
</evidence>
<dbReference type="NCBIfam" id="TIGR04183">
    <property type="entry name" value="Por_Secre_tail"/>
    <property type="match status" value="1"/>
</dbReference>
<dbReference type="InterPro" id="IPR011047">
    <property type="entry name" value="Quinoprotein_ADH-like_sf"/>
</dbReference>
<dbReference type="STRING" id="1307839.L21SP5_02000"/>
<proteinExistence type="predicted"/>
<gene>
    <name evidence="2" type="ORF">L21SP5_02000</name>
</gene>
<dbReference type="SUPFAM" id="SSF101898">
    <property type="entry name" value="NHL repeat"/>
    <property type="match status" value="2"/>
</dbReference>
<feature type="domain" description="PorZ N-terminal beta-propeller" evidence="1">
    <location>
        <begin position="52"/>
        <end position="208"/>
    </location>
</feature>
<dbReference type="AlphaFoldDB" id="A0A0S2I044"/>
<dbReference type="RefSeq" id="WP_057953078.1">
    <property type="nucleotide sequence ID" value="NZ_CP013118.1"/>
</dbReference>
<dbReference type="OrthoDB" id="9807410at2"/>
<protein>
    <submittedName>
        <fullName evidence="2">Two component regulator propeller</fullName>
    </submittedName>
</protein>
<reference evidence="2 3" key="1">
    <citation type="submission" date="2015-11" db="EMBL/GenBank/DDBJ databases">
        <title>Description and complete genome sequence of a novel strain predominating in hypersaline microbial mats and representing a new family of the Bacteriodetes phylum.</title>
        <authorList>
            <person name="Spring S."/>
            <person name="Bunk B."/>
            <person name="Sproer C."/>
            <person name="Klenk H.-P."/>
        </authorList>
    </citation>
    <scope>NUCLEOTIDE SEQUENCE [LARGE SCALE GENOMIC DNA]</scope>
    <source>
        <strain evidence="2 3">L21-Spi-D4</strain>
    </source>
</reference>
<dbReference type="InterPro" id="IPR048954">
    <property type="entry name" value="PorZ_N"/>
</dbReference>
<evidence type="ECO:0000313" key="2">
    <source>
        <dbReference type="EMBL" id="ALO15639.1"/>
    </source>
</evidence>